<feature type="non-terminal residue" evidence="1">
    <location>
        <position position="63"/>
    </location>
</feature>
<dbReference type="AlphaFoldDB" id="A0A9N9KJ44"/>
<keyword evidence="2" id="KW-1185">Reference proteome</keyword>
<accession>A0A9N9KJ44</accession>
<protein>
    <submittedName>
        <fullName evidence="1">2276_t:CDS:1</fullName>
    </submittedName>
</protein>
<reference evidence="1" key="1">
    <citation type="submission" date="2021-06" db="EMBL/GenBank/DDBJ databases">
        <authorList>
            <person name="Kallberg Y."/>
            <person name="Tangrot J."/>
            <person name="Rosling A."/>
        </authorList>
    </citation>
    <scope>NUCLEOTIDE SEQUENCE</scope>
    <source>
        <strain evidence="1">FL966</strain>
    </source>
</reference>
<evidence type="ECO:0000313" key="1">
    <source>
        <dbReference type="EMBL" id="CAG8829571.1"/>
    </source>
</evidence>
<proteinExistence type="predicted"/>
<feature type="non-terminal residue" evidence="1">
    <location>
        <position position="1"/>
    </location>
</feature>
<comment type="caution">
    <text evidence="1">The sequence shown here is derived from an EMBL/GenBank/DDBJ whole genome shotgun (WGS) entry which is preliminary data.</text>
</comment>
<sequence length="63" mass="7358">QQSKQINIDETFQRIAANNPKQKEKKDQKFISMLVKDQLSINICKGISFVEFLAEFNPNYQLP</sequence>
<name>A0A9N9KJ44_9GLOM</name>
<evidence type="ECO:0000313" key="2">
    <source>
        <dbReference type="Proteomes" id="UP000789759"/>
    </source>
</evidence>
<organism evidence="1 2">
    <name type="scientific">Cetraspora pellucida</name>
    <dbReference type="NCBI Taxonomy" id="1433469"/>
    <lineage>
        <taxon>Eukaryota</taxon>
        <taxon>Fungi</taxon>
        <taxon>Fungi incertae sedis</taxon>
        <taxon>Mucoromycota</taxon>
        <taxon>Glomeromycotina</taxon>
        <taxon>Glomeromycetes</taxon>
        <taxon>Diversisporales</taxon>
        <taxon>Gigasporaceae</taxon>
        <taxon>Cetraspora</taxon>
    </lineage>
</organism>
<gene>
    <name evidence="1" type="ORF">CPELLU_LOCUS20506</name>
</gene>
<dbReference type="Proteomes" id="UP000789759">
    <property type="component" value="Unassembled WGS sequence"/>
</dbReference>
<dbReference type="OrthoDB" id="2436231at2759"/>
<dbReference type="EMBL" id="CAJVQA010062463">
    <property type="protein sequence ID" value="CAG8829571.1"/>
    <property type="molecule type" value="Genomic_DNA"/>
</dbReference>